<dbReference type="GO" id="GO:0043200">
    <property type="term" value="P:response to amino acid"/>
    <property type="evidence" value="ECO:0007669"/>
    <property type="project" value="TreeGrafter"/>
</dbReference>
<dbReference type="STRING" id="867904.Metho_1457"/>
<keyword evidence="3" id="KW-0804">Transcription</keyword>
<dbReference type="KEGG" id="mhz:Metho_1457"/>
<dbReference type="AlphaFoldDB" id="L0L078"/>
<keyword evidence="1" id="KW-0805">Transcription regulation</keyword>
<dbReference type="PRINTS" id="PR00033">
    <property type="entry name" value="HTHASNC"/>
</dbReference>
<dbReference type="InterPro" id="IPR019888">
    <property type="entry name" value="Tscrpt_reg_AsnC-like"/>
</dbReference>
<keyword evidence="2" id="KW-0238">DNA-binding</keyword>
<dbReference type="PANTHER" id="PTHR30154">
    <property type="entry name" value="LEUCINE-RESPONSIVE REGULATORY PROTEIN"/>
    <property type="match status" value="1"/>
</dbReference>
<dbReference type="InterPro" id="IPR000485">
    <property type="entry name" value="AsnC-type_HTH_dom"/>
</dbReference>
<dbReference type="Gene3D" id="1.10.10.10">
    <property type="entry name" value="Winged helix-like DNA-binding domain superfamily/Winged helix DNA-binding domain"/>
    <property type="match status" value="1"/>
</dbReference>
<dbReference type="PANTHER" id="PTHR30154:SF34">
    <property type="entry name" value="TRANSCRIPTIONAL REGULATOR AZLB"/>
    <property type="match status" value="1"/>
</dbReference>
<dbReference type="Gene3D" id="3.30.70.920">
    <property type="match status" value="1"/>
</dbReference>
<sequence>MDDLDFAILEHLTHNSRIHSTEIASNLGLATSTVHKRIEKLQSSGVVKQFTILIDPMSIGLNVTTYIGLRIEQSKRISVINKLKNINDVLEIYELLEPYDLLLKVRTCDIHSLKENVIHVLTNIDGVLESNSLLTTKCHKEKTCIMLRK</sequence>
<dbReference type="SUPFAM" id="SSF46785">
    <property type="entry name" value="Winged helix' DNA-binding domain"/>
    <property type="match status" value="1"/>
</dbReference>
<dbReference type="GO" id="GO:0005829">
    <property type="term" value="C:cytosol"/>
    <property type="evidence" value="ECO:0007669"/>
    <property type="project" value="TreeGrafter"/>
</dbReference>
<organism evidence="5 6">
    <name type="scientific">Methanomethylovorans hollandica (strain DSM 15978 / NBRC 107637 / DMS1)</name>
    <dbReference type="NCBI Taxonomy" id="867904"/>
    <lineage>
        <taxon>Archaea</taxon>
        <taxon>Methanobacteriati</taxon>
        <taxon>Methanobacteriota</taxon>
        <taxon>Stenosarchaea group</taxon>
        <taxon>Methanomicrobia</taxon>
        <taxon>Methanosarcinales</taxon>
        <taxon>Methanosarcinaceae</taxon>
        <taxon>Methanomethylovorans</taxon>
    </lineage>
</organism>
<keyword evidence="6" id="KW-1185">Reference proteome</keyword>
<evidence type="ECO:0000256" key="1">
    <source>
        <dbReference type="ARBA" id="ARBA00023015"/>
    </source>
</evidence>
<evidence type="ECO:0000259" key="4">
    <source>
        <dbReference type="PROSITE" id="PS50956"/>
    </source>
</evidence>
<evidence type="ECO:0000256" key="3">
    <source>
        <dbReference type="ARBA" id="ARBA00023163"/>
    </source>
</evidence>
<proteinExistence type="predicted"/>
<dbReference type="EMBL" id="CP003362">
    <property type="protein sequence ID" value="AGB49664.1"/>
    <property type="molecule type" value="Genomic_DNA"/>
</dbReference>
<evidence type="ECO:0000313" key="5">
    <source>
        <dbReference type="EMBL" id="AGB49664.1"/>
    </source>
</evidence>
<dbReference type="PROSITE" id="PS50956">
    <property type="entry name" value="HTH_ASNC_2"/>
    <property type="match status" value="1"/>
</dbReference>
<accession>L0L078</accession>
<dbReference type="GO" id="GO:0043565">
    <property type="term" value="F:sequence-specific DNA binding"/>
    <property type="evidence" value="ECO:0007669"/>
    <property type="project" value="InterPro"/>
</dbReference>
<dbReference type="HOGENOM" id="CLU_091233_5_4_2"/>
<dbReference type="Proteomes" id="UP000010866">
    <property type="component" value="Chromosome"/>
</dbReference>
<dbReference type="GeneID" id="14407266"/>
<protein>
    <submittedName>
        <fullName evidence="5">Transcriptional regulator</fullName>
    </submittedName>
</protein>
<evidence type="ECO:0000256" key="2">
    <source>
        <dbReference type="ARBA" id="ARBA00023125"/>
    </source>
</evidence>
<feature type="domain" description="HTH asnC-type" evidence="4">
    <location>
        <begin position="1"/>
        <end position="62"/>
    </location>
</feature>
<dbReference type="Pfam" id="PF13412">
    <property type="entry name" value="HTH_24"/>
    <property type="match status" value="1"/>
</dbReference>
<dbReference type="SMART" id="SM00344">
    <property type="entry name" value="HTH_ASNC"/>
    <property type="match status" value="1"/>
</dbReference>
<dbReference type="InterPro" id="IPR011008">
    <property type="entry name" value="Dimeric_a/b-barrel"/>
</dbReference>
<reference evidence="6" key="1">
    <citation type="submission" date="2012-02" db="EMBL/GenBank/DDBJ databases">
        <title>Complete sequence of chromosome of Methanomethylovorans hollandica DSM 15978.</title>
        <authorList>
            <person name="Lucas S."/>
            <person name="Copeland A."/>
            <person name="Lapidus A."/>
            <person name="Glavina del Rio T."/>
            <person name="Dalin E."/>
            <person name="Tice H."/>
            <person name="Bruce D."/>
            <person name="Goodwin L."/>
            <person name="Pitluck S."/>
            <person name="Peters L."/>
            <person name="Mikhailova N."/>
            <person name="Held B."/>
            <person name="Kyrpides N."/>
            <person name="Mavromatis K."/>
            <person name="Ivanova N."/>
            <person name="Brettin T."/>
            <person name="Detter J.C."/>
            <person name="Han C."/>
            <person name="Larimer F."/>
            <person name="Land M."/>
            <person name="Hauser L."/>
            <person name="Markowitz V."/>
            <person name="Cheng J.-F."/>
            <person name="Hugenholtz P."/>
            <person name="Woyke T."/>
            <person name="Wu D."/>
            <person name="Spring S."/>
            <person name="Schroeder M."/>
            <person name="Brambilla E."/>
            <person name="Klenk H.-P."/>
            <person name="Eisen J.A."/>
        </authorList>
    </citation>
    <scope>NUCLEOTIDE SEQUENCE [LARGE SCALE GENOMIC DNA]</scope>
    <source>
        <strain evidence="6">DSM 15978 / NBRC 107637 / DMS1</strain>
    </source>
</reference>
<dbReference type="RefSeq" id="WP_015324829.1">
    <property type="nucleotide sequence ID" value="NC_019977.1"/>
</dbReference>
<dbReference type="InterPro" id="IPR036388">
    <property type="entry name" value="WH-like_DNA-bd_sf"/>
</dbReference>
<dbReference type="InterPro" id="IPR019887">
    <property type="entry name" value="Tscrpt_reg_AsnC/Lrp_C"/>
</dbReference>
<dbReference type="OrthoDB" id="6995at2157"/>
<dbReference type="SUPFAM" id="SSF54909">
    <property type="entry name" value="Dimeric alpha+beta barrel"/>
    <property type="match status" value="1"/>
</dbReference>
<dbReference type="Pfam" id="PF01037">
    <property type="entry name" value="AsnC_trans_reg"/>
    <property type="match status" value="1"/>
</dbReference>
<name>L0L078_METHD</name>
<gene>
    <name evidence="5" type="ordered locus">Metho_1457</name>
</gene>
<dbReference type="InterPro" id="IPR036390">
    <property type="entry name" value="WH_DNA-bd_sf"/>
</dbReference>
<evidence type="ECO:0000313" key="6">
    <source>
        <dbReference type="Proteomes" id="UP000010866"/>
    </source>
</evidence>